<evidence type="ECO:0000313" key="13">
    <source>
        <dbReference type="EMBL" id="KAA2238390.1"/>
    </source>
</evidence>
<evidence type="ECO:0000256" key="10">
    <source>
        <dbReference type="SAM" id="SignalP"/>
    </source>
</evidence>
<dbReference type="EMBL" id="VUOC01000004">
    <property type="protein sequence ID" value="KAA2238390.1"/>
    <property type="molecule type" value="Genomic_DNA"/>
</dbReference>
<evidence type="ECO:0000256" key="6">
    <source>
        <dbReference type="ARBA" id="ARBA00023136"/>
    </source>
</evidence>
<keyword evidence="5 9" id="KW-0798">TonB box</keyword>
<dbReference type="Gene3D" id="2.40.170.20">
    <property type="entry name" value="TonB-dependent receptor, beta-barrel domain"/>
    <property type="match status" value="1"/>
</dbReference>
<dbReference type="InterPro" id="IPR037066">
    <property type="entry name" value="Plug_dom_sf"/>
</dbReference>
<dbReference type="GO" id="GO:0009279">
    <property type="term" value="C:cell outer membrane"/>
    <property type="evidence" value="ECO:0007669"/>
    <property type="project" value="UniProtKB-SubCell"/>
</dbReference>
<keyword evidence="4 8" id="KW-0812">Transmembrane</keyword>
<evidence type="ECO:0000259" key="12">
    <source>
        <dbReference type="Pfam" id="PF07715"/>
    </source>
</evidence>
<feature type="chain" id="PRO_5022939591" evidence="10">
    <location>
        <begin position="28"/>
        <end position="1076"/>
    </location>
</feature>
<keyword evidence="13" id="KW-0675">Receptor</keyword>
<dbReference type="SUPFAM" id="SSF49464">
    <property type="entry name" value="Carboxypeptidase regulatory domain-like"/>
    <property type="match status" value="1"/>
</dbReference>
<dbReference type="AlphaFoldDB" id="A0A5B2VIP6"/>
<evidence type="ECO:0000256" key="2">
    <source>
        <dbReference type="ARBA" id="ARBA00022448"/>
    </source>
</evidence>
<reference evidence="13 14" key="2">
    <citation type="submission" date="2019-09" db="EMBL/GenBank/DDBJ databases">
        <authorList>
            <person name="Jin C."/>
        </authorList>
    </citation>
    <scope>NUCLEOTIDE SEQUENCE [LARGE SCALE GENOMIC DNA]</scope>
    <source>
        <strain evidence="13 14">BN140078</strain>
    </source>
</reference>
<proteinExistence type="inferred from homology"/>
<protein>
    <submittedName>
        <fullName evidence="13">TonB-dependent receptor</fullName>
    </submittedName>
</protein>
<keyword evidence="7 8" id="KW-0998">Cell outer membrane</keyword>
<evidence type="ECO:0000256" key="8">
    <source>
        <dbReference type="PROSITE-ProRule" id="PRU01360"/>
    </source>
</evidence>
<keyword evidence="6 8" id="KW-0472">Membrane</keyword>
<keyword evidence="10" id="KW-0732">Signal</keyword>
<accession>A0A5B2VIP6</accession>
<dbReference type="InterPro" id="IPR008969">
    <property type="entry name" value="CarboxyPept-like_regulatory"/>
</dbReference>
<dbReference type="InterPro" id="IPR012910">
    <property type="entry name" value="Plug_dom"/>
</dbReference>
<gene>
    <name evidence="13" type="ORF">F0L74_19355</name>
</gene>
<dbReference type="PROSITE" id="PS52016">
    <property type="entry name" value="TONB_DEPENDENT_REC_3"/>
    <property type="match status" value="1"/>
</dbReference>
<keyword evidence="14" id="KW-1185">Reference proteome</keyword>
<dbReference type="Pfam" id="PF00593">
    <property type="entry name" value="TonB_dep_Rec_b-barrel"/>
    <property type="match status" value="1"/>
</dbReference>
<comment type="similarity">
    <text evidence="8 9">Belongs to the TonB-dependent receptor family.</text>
</comment>
<evidence type="ECO:0000256" key="3">
    <source>
        <dbReference type="ARBA" id="ARBA00022452"/>
    </source>
</evidence>
<keyword evidence="2 8" id="KW-0813">Transport</keyword>
<evidence type="ECO:0000256" key="1">
    <source>
        <dbReference type="ARBA" id="ARBA00004571"/>
    </source>
</evidence>
<organism evidence="13 14">
    <name type="scientific">Chitinophaga agrisoli</name>
    <dbReference type="NCBI Taxonomy" id="2607653"/>
    <lineage>
        <taxon>Bacteria</taxon>
        <taxon>Pseudomonadati</taxon>
        <taxon>Bacteroidota</taxon>
        <taxon>Chitinophagia</taxon>
        <taxon>Chitinophagales</taxon>
        <taxon>Chitinophagaceae</taxon>
        <taxon>Chitinophaga</taxon>
    </lineage>
</organism>
<feature type="domain" description="TonB-dependent receptor-like beta-barrel" evidence="11">
    <location>
        <begin position="417"/>
        <end position="982"/>
    </location>
</feature>
<feature type="domain" description="TonB-dependent receptor plug" evidence="12">
    <location>
        <begin position="123"/>
        <end position="228"/>
    </location>
</feature>
<dbReference type="InterPro" id="IPR023996">
    <property type="entry name" value="TonB-dep_OMP_SusC/RagA"/>
</dbReference>
<dbReference type="Gene3D" id="2.170.130.10">
    <property type="entry name" value="TonB-dependent receptor, plug domain"/>
    <property type="match status" value="1"/>
</dbReference>
<dbReference type="NCBIfam" id="TIGR04057">
    <property type="entry name" value="SusC_RagA_signa"/>
    <property type="match status" value="1"/>
</dbReference>
<comment type="caution">
    <text evidence="13">The sequence shown here is derived from an EMBL/GenBank/DDBJ whole genome shotgun (WGS) entry which is preliminary data.</text>
</comment>
<evidence type="ECO:0000256" key="9">
    <source>
        <dbReference type="RuleBase" id="RU003357"/>
    </source>
</evidence>
<feature type="signal peptide" evidence="10">
    <location>
        <begin position="1"/>
        <end position="27"/>
    </location>
</feature>
<sequence>MNHLSCTVMYRLYILCFLLLAWPSALSGQTTRNVQGLVTNDKGEILIGVNVRVKGSNTGVTTNTEGRYQLAVPGSGSILVFSFVGYTPQELPVGNRNTIDLQLTPSAKQLQDLVVVGYGTQKKINLTGAVDQVGSEVFQNRPLTNVTRGLQGVIPNLNIRMTDGKPTRSATYNVRGTTSIGAGGSALVLIDGVPGEPSLLNPNDIESVTVLKDAAAAAIYGSRGSFGVILITTKSPAKDRTTLNYSSNYSINERTIKPKMVTNGYQWAKNFDDAFTSWNDYASHPQKANSVFPFSLDYLDELKRRNDDPSLPKTDINPTTGEYVYYGNTDWLKELYADNTPSMEHNLSLSGSAKNVSYYLSGRYMSQDGIFRYNPDDFKTYNLRARGSVQALSWLKVENDLNYTQTSYFYPILNHPSNTPVWRRISDEAFPIAMLRNPDGTLTENASIVFGSFISGNNQSELSRVQIRNTSRFTATFFKNKVHVNGDLTFWRLNDVETRIYTPVPYSKKPDVRLERGESKMNENDDKTNYLAANFYADYEHTYRKHYFKVMAGYNYENSLLKSRYIQRDGIINNELPDFSLTNGLNFTMRGGGNEWRTLGGFFRINYNFDERYLLEVNGRYDGTSKFPQTQQWGFFPSASAGWRVSKEKFWKIPYKAISDMKLRASYGTLGNGNISPYQFLETMSVTQMPRILNGIRPDYTQQPNVIPNGLTWEKATTLNLGTDLALLNNRLTITADWYTRKTKDMFTDGLPLPGVFGATEPKGNYADLKTTGWELSIGWRNKTGGKKPFSYDVRLVLSDNKSVITRFNNPLGLINTYYEGMQIGDIWGFVNDGYFRDQHEIDTRGIDQSFIRVSAANKILPGDIKFKDLNNDRIINEGAGSLSDPGDKTVIGNSSPRYMYGFTGNMDWNNIFVSFFFQGIGKRDFWPGADNSLFWGPYNRPYSWQPVDVMNKVWSEENPDAYFPRMRGYTALNSRAELQVTQSRYLQNAAYLRLKNITLGYNLPASLVNKAGMANARIYVTGQNLWTWSPMYKYVKTMDPEVIEGSDPELNDGAGNGMSYPMLKTYTIGINVTFK</sequence>
<dbReference type="InterPro" id="IPR000531">
    <property type="entry name" value="Beta-barrel_TonB"/>
</dbReference>
<dbReference type="Gene3D" id="2.60.40.1120">
    <property type="entry name" value="Carboxypeptidase-like, regulatory domain"/>
    <property type="match status" value="1"/>
</dbReference>
<evidence type="ECO:0000256" key="4">
    <source>
        <dbReference type="ARBA" id="ARBA00022692"/>
    </source>
</evidence>
<dbReference type="NCBIfam" id="TIGR04056">
    <property type="entry name" value="OMP_RagA_SusC"/>
    <property type="match status" value="1"/>
</dbReference>
<dbReference type="InterPro" id="IPR036942">
    <property type="entry name" value="Beta-barrel_TonB_sf"/>
</dbReference>
<dbReference type="Pfam" id="PF07715">
    <property type="entry name" value="Plug"/>
    <property type="match status" value="1"/>
</dbReference>
<reference evidence="13 14" key="1">
    <citation type="submission" date="2019-09" db="EMBL/GenBank/DDBJ databases">
        <title>Chitinophaga ginsengihumi sp. nov., isolated from soil of ginseng rhizosphere.</title>
        <authorList>
            <person name="Lee J."/>
        </authorList>
    </citation>
    <scope>NUCLEOTIDE SEQUENCE [LARGE SCALE GENOMIC DNA]</scope>
    <source>
        <strain evidence="13 14">BN140078</strain>
    </source>
</reference>
<evidence type="ECO:0000259" key="11">
    <source>
        <dbReference type="Pfam" id="PF00593"/>
    </source>
</evidence>
<dbReference type="InterPro" id="IPR039426">
    <property type="entry name" value="TonB-dep_rcpt-like"/>
</dbReference>
<name>A0A5B2VIP6_9BACT</name>
<keyword evidence="3 8" id="KW-1134">Transmembrane beta strand</keyword>
<comment type="subcellular location">
    <subcellularLocation>
        <location evidence="1 8">Cell outer membrane</location>
        <topology evidence="1 8">Multi-pass membrane protein</topology>
    </subcellularLocation>
</comment>
<dbReference type="Proteomes" id="UP000324611">
    <property type="component" value="Unassembled WGS sequence"/>
</dbReference>
<evidence type="ECO:0000313" key="14">
    <source>
        <dbReference type="Proteomes" id="UP000324611"/>
    </source>
</evidence>
<evidence type="ECO:0000256" key="5">
    <source>
        <dbReference type="ARBA" id="ARBA00023077"/>
    </source>
</evidence>
<evidence type="ECO:0000256" key="7">
    <source>
        <dbReference type="ARBA" id="ARBA00023237"/>
    </source>
</evidence>
<dbReference type="Pfam" id="PF13715">
    <property type="entry name" value="CarbopepD_reg_2"/>
    <property type="match status" value="1"/>
</dbReference>
<dbReference type="SUPFAM" id="SSF56935">
    <property type="entry name" value="Porins"/>
    <property type="match status" value="1"/>
</dbReference>
<dbReference type="InterPro" id="IPR023997">
    <property type="entry name" value="TonB-dep_OMP_SusC/RagA_CS"/>
</dbReference>